<dbReference type="PANTHER" id="PTHR31548:SF1">
    <property type="entry name" value="LD47387P"/>
    <property type="match status" value="1"/>
</dbReference>
<evidence type="ECO:0000256" key="1">
    <source>
        <dbReference type="ARBA" id="ARBA00004141"/>
    </source>
</evidence>
<keyword evidence="4 6" id="KW-1133">Transmembrane helix</keyword>
<dbReference type="PANTHER" id="PTHR31548">
    <property type="entry name" value="CLARIN"/>
    <property type="match status" value="1"/>
</dbReference>
<keyword evidence="3 6" id="KW-0812">Transmembrane</keyword>
<gene>
    <name evidence="7" type="ORF">CVLEPA_LOCUS5349</name>
</gene>
<dbReference type="Proteomes" id="UP001642483">
    <property type="component" value="Unassembled WGS sequence"/>
</dbReference>
<evidence type="ECO:0000256" key="6">
    <source>
        <dbReference type="SAM" id="Phobius"/>
    </source>
</evidence>
<feature type="transmembrane region" description="Helical" evidence="6">
    <location>
        <begin position="127"/>
        <end position="150"/>
    </location>
</feature>
<evidence type="ECO:0008006" key="9">
    <source>
        <dbReference type="Google" id="ProtNLM"/>
    </source>
</evidence>
<dbReference type="EMBL" id="CAWYQH010000024">
    <property type="protein sequence ID" value="CAK8675814.1"/>
    <property type="molecule type" value="Genomic_DNA"/>
</dbReference>
<reference evidence="7 8" key="1">
    <citation type="submission" date="2024-02" db="EMBL/GenBank/DDBJ databases">
        <authorList>
            <person name="Daric V."/>
            <person name="Darras S."/>
        </authorList>
    </citation>
    <scope>NUCLEOTIDE SEQUENCE [LARGE SCALE GENOMIC DNA]</scope>
</reference>
<comment type="caution">
    <text evidence="7">The sequence shown here is derived from an EMBL/GenBank/DDBJ whole genome shotgun (WGS) entry which is preliminary data.</text>
</comment>
<comment type="similarity">
    <text evidence="2">Belongs to the clarin family.</text>
</comment>
<comment type="subcellular location">
    <subcellularLocation>
        <location evidence="1">Membrane</location>
        <topology evidence="1">Multi-pass membrane protein</topology>
    </subcellularLocation>
</comment>
<protein>
    <recommendedName>
        <fullName evidence="9">Clarin-3</fullName>
    </recommendedName>
</protein>
<organism evidence="7 8">
    <name type="scientific">Clavelina lepadiformis</name>
    <name type="common">Light-bulb sea squirt</name>
    <name type="synonym">Ascidia lepadiformis</name>
    <dbReference type="NCBI Taxonomy" id="159417"/>
    <lineage>
        <taxon>Eukaryota</taxon>
        <taxon>Metazoa</taxon>
        <taxon>Chordata</taxon>
        <taxon>Tunicata</taxon>
        <taxon>Ascidiacea</taxon>
        <taxon>Aplousobranchia</taxon>
        <taxon>Clavelinidae</taxon>
        <taxon>Clavelina</taxon>
    </lineage>
</organism>
<feature type="transmembrane region" description="Helical" evidence="6">
    <location>
        <begin position="183"/>
        <end position="204"/>
    </location>
</feature>
<sequence length="238" mass="26197">MRKGYAFCTFVAGLGAVALISASLGTETWAVLDIQRSNSSSNPCDVKRQLGLFNGIDDYQTGRQCLTTGTEEYNVYSDEEVTLRINSGILYAVIALSVVAILCGLFATAVAGYNLFDRPYETWAGPFGLLAYFTTGFIFDLVAVLMYVIYGSTDILENTLPKECESGICTDEGWEQTGGVFGYSLYLLIASMGVFILGIVLVFLSGKQIKKRLKQKFCPTSPEVEEEMEEKNKDVMIF</sequence>
<evidence type="ECO:0000313" key="8">
    <source>
        <dbReference type="Proteomes" id="UP001642483"/>
    </source>
</evidence>
<proteinExistence type="inferred from homology"/>
<feature type="transmembrane region" description="Helical" evidence="6">
    <location>
        <begin position="89"/>
        <end position="115"/>
    </location>
</feature>
<keyword evidence="5 6" id="KW-0472">Membrane</keyword>
<evidence type="ECO:0000256" key="4">
    <source>
        <dbReference type="ARBA" id="ARBA00022989"/>
    </source>
</evidence>
<evidence type="ECO:0000256" key="2">
    <source>
        <dbReference type="ARBA" id="ARBA00005787"/>
    </source>
</evidence>
<name>A0ABP0FBJ2_CLALP</name>
<evidence type="ECO:0000313" key="7">
    <source>
        <dbReference type="EMBL" id="CAK8675814.1"/>
    </source>
</evidence>
<dbReference type="InterPro" id="IPR026748">
    <property type="entry name" value="Clarin"/>
</dbReference>
<evidence type="ECO:0000256" key="3">
    <source>
        <dbReference type="ARBA" id="ARBA00022692"/>
    </source>
</evidence>
<evidence type="ECO:0000256" key="5">
    <source>
        <dbReference type="ARBA" id="ARBA00023136"/>
    </source>
</evidence>
<accession>A0ABP0FBJ2</accession>
<dbReference type="Gene3D" id="1.20.140.150">
    <property type="match status" value="1"/>
</dbReference>
<keyword evidence="8" id="KW-1185">Reference proteome</keyword>